<evidence type="ECO:0000256" key="1">
    <source>
        <dbReference type="SAM" id="Phobius"/>
    </source>
</evidence>
<organism evidence="2 4">
    <name type="scientific">Cohnella faecalis</name>
    <dbReference type="NCBI Taxonomy" id="2315694"/>
    <lineage>
        <taxon>Bacteria</taxon>
        <taxon>Bacillati</taxon>
        <taxon>Bacillota</taxon>
        <taxon>Bacilli</taxon>
        <taxon>Bacillales</taxon>
        <taxon>Paenibacillaceae</taxon>
        <taxon>Cohnella</taxon>
    </lineage>
</organism>
<comment type="caution">
    <text evidence="2">The sequence shown here is derived from an EMBL/GenBank/DDBJ whole genome shotgun (WGS) entry which is preliminary data.</text>
</comment>
<reference evidence="2 4" key="1">
    <citation type="submission" date="2018-09" db="EMBL/GenBank/DDBJ databases">
        <title>Cohnella cavernae sp. nov., isolated from a karst cave.</title>
        <authorList>
            <person name="Zhu H."/>
        </authorList>
    </citation>
    <scope>NUCLEOTIDE SEQUENCE [LARGE SCALE GENOMIC DNA]</scope>
    <source>
        <strain evidence="2 4">K2E09-144</strain>
    </source>
</reference>
<dbReference type="EMBL" id="QXJM01000045">
    <property type="protein sequence ID" value="RIE00867.1"/>
    <property type="molecule type" value="Genomic_DNA"/>
</dbReference>
<accession>A0A398CLY6</accession>
<protein>
    <recommendedName>
        <fullName evidence="5">Ferric oxidoreductase domain-containing protein</fullName>
    </recommendedName>
</protein>
<feature type="transmembrane region" description="Helical" evidence="1">
    <location>
        <begin position="153"/>
        <end position="174"/>
    </location>
</feature>
<feature type="transmembrane region" description="Helical" evidence="1">
    <location>
        <begin position="12"/>
        <end position="36"/>
    </location>
</feature>
<proteinExistence type="predicted"/>
<evidence type="ECO:0000313" key="4">
    <source>
        <dbReference type="Proteomes" id="UP000266340"/>
    </source>
</evidence>
<feature type="transmembrane region" description="Helical" evidence="1">
    <location>
        <begin position="127"/>
        <end position="147"/>
    </location>
</feature>
<dbReference type="OrthoDB" id="6656329at2"/>
<evidence type="ECO:0000313" key="3">
    <source>
        <dbReference type="EMBL" id="RIE02191.1"/>
    </source>
</evidence>
<dbReference type="AlphaFoldDB" id="A0A398CLY6"/>
<keyword evidence="4" id="KW-1185">Reference proteome</keyword>
<evidence type="ECO:0000313" key="2">
    <source>
        <dbReference type="EMBL" id="RIE00867.1"/>
    </source>
</evidence>
<feature type="transmembrane region" description="Helical" evidence="1">
    <location>
        <begin position="96"/>
        <end position="115"/>
    </location>
</feature>
<keyword evidence="1" id="KW-0812">Transmembrane</keyword>
<feature type="transmembrane region" description="Helical" evidence="1">
    <location>
        <begin position="57"/>
        <end position="76"/>
    </location>
</feature>
<gene>
    <name evidence="3" type="ORF">D3H35_15735</name>
    <name evidence="2" type="ORF">D3H35_25985</name>
</gene>
<keyword evidence="1" id="KW-1133">Transmembrane helix</keyword>
<dbReference type="Proteomes" id="UP000266340">
    <property type="component" value="Unassembled WGS sequence"/>
</dbReference>
<name>A0A398CLY6_9BACL</name>
<dbReference type="RefSeq" id="WP_119150230.1">
    <property type="nucleotide sequence ID" value="NZ_JBHSOV010000001.1"/>
</dbReference>
<sequence length="194" mass="21634">MTDWLMQLPTWVITRVAGLSAFYLLTIGVVSGIFCGSPGIKGVWKARIFRFHSWTQGFGLIVAIAHVIVLAIDRYAKFDWITLIIPFSAPQHRLEYGLGSLAMYGLLAILLTSDFRGLLANRIWKTIHMTAYPVFFLALIHGLFSGTDSAKPLVFWSYAAAALLVVAATVIRALTEMNKTREKRAAPIRRQPLP</sequence>
<dbReference type="EMBL" id="QXJM01000039">
    <property type="protein sequence ID" value="RIE02191.1"/>
    <property type="molecule type" value="Genomic_DNA"/>
</dbReference>
<keyword evidence="1" id="KW-0472">Membrane</keyword>
<evidence type="ECO:0008006" key="5">
    <source>
        <dbReference type="Google" id="ProtNLM"/>
    </source>
</evidence>